<dbReference type="Proteomes" id="UP000054166">
    <property type="component" value="Unassembled WGS sequence"/>
</dbReference>
<gene>
    <name evidence="2" type="ORF">PILCRDRAFT_2316</name>
</gene>
<proteinExistence type="predicted"/>
<evidence type="ECO:0000313" key="3">
    <source>
        <dbReference type="Proteomes" id="UP000054166"/>
    </source>
</evidence>
<dbReference type="EMBL" id="KN832975">
    <property type="protein sequence ID" value="KIM89003.1"/>
    <property type="molecule type" value="Genomic_DNA"/>
</dbReference>
<evidence type="ECO:0000256" key="1">
    <source>
        <dbReference type="SAM" id="MobiDB-lite"/>
    </source>
</evidence>
<reference evidence="3" key="2">
    <citation type="submission" date="2015-01" db="EMBL/GenBank/DDBJ databases">
        <title>Evolutionary Origins and Diversification of the Mycorrhizal Mutualists.</title>
        <authorList>
            <consortium name="DOE Joint Genome Institute"/>
            <consortium name="Mycorrhizal Genomics Consortium"/>
            <person name="Kohler A."/>
            <person name="Kuo A."/>
            <person name="Nagy L.G."/>
            <person name="Floudas D."/>
            <person name="Copeland A."/>
            <person name="Barry K.W."/>
            <person name="Cichocki N."/>
            <person name="Veneault-Fourrey C."/>
            <person name="LaButti K."/>
            <person name="Lindquist E.A."/>
            <person name="Lipzen A."/>
            <person name="Lundell T."/>
            <person name="Morin E."/>
            <person name="Murat C."/>
            <person name="Riley R."/>
            <person name="Ohm R."/>
            <person name="Sun H."/>
            <person name="Tunlid A."/>
            <person name="Henrissat B."/>
            <person name="Grigoriev I.V."/>
            <person name="Hibbett D.S."/>
            <person name="Martin F."/>
        </authorList>
    </citation>
    <scope>NUCLEOTIDE SEQUENCE [LARGE SCALE GENOMIC DNA]</scope>
    <source>
        <strain evidence="3">F 1598</strain>
    </source>
</reference>
<accession>A0A0C3BR94</accession>
<dbReference type="HOGENOM" id="CLU_1289368_0_0_1"/>
<dbReference type="AlphaFoldDB" id="A0A0C3BR94"/>
<name>A0A0C3BR94_PILCF</name>
<reference evidence="2 3" key="1">
    <citation type="submission" date="2014-04" db="EMBL/GenBank/DDBJ databases">
        <authorList>
            <consortium name="DOE Joint Genome Institute"/>
            <person name="Kuo A."/>
            <person name="Tarkka M."/>
            <person name="Buscot F."/>
            <person name="Kohler A."/>
            <person name="Nagy L.G."/>
            <person name="Floudas D."/>
            <person name="Copeland A."/>
            <person name="Barry K.W."/>
            <person name="Cichocki N."/>
            <person name="Veneault-Fourrey C."/>
            <person name="LaButti K."/>
            <person name="Lindquist E.A."/>
            <person name="Lipzen A."/>
            <person name="Lundell T."/>
            <person name="Morin E."/>
            <person name="Murat C."/>
            <person name="Sun H."/>
            <person name="Tunlid A."/>
            <person name="Henrissat B."/>
            <person name="Grigoriev I.V."/>
            <person name="Hibbett D.S."/>
            <person name="Martin F."/>
            <person name="Nordberg H.P."/>
            <person name="Cantor M.N."/>
            <person name="Hua S.X."/>
        </authorList>
    </citation>
    <scope>NUCLEOTIDE SEQUENCE [LARGE SCALE GENOMIC DNA]</scope>
    <source>
        <strain evidence="2 3">F 1598</strain>
    </source>
</reference>
<keyword evidence="3" id="KW-1185">Reference proteome</keyword>
<dbReference type="InParanoid" id="A0A0C3BR94"/>
<feature type="region of interest" description="Disordered" evidence="1">
    <location>
        <begin position="155"/>
        <end position="194"/>
    </location>
</feature>
<sequence length="214" mass="23646">MSERAASAKPEKLSLTCTVPSGLDSFIAFIGSHSTIEALITMVQLDNRRQQAHIDASGIARPRSLDFLLPAFTDPKYELVALYPEHFLLGKTFLMIYNQATASCTNYVAANDRHIRNAQSGGPSASRHSYPHEVYDNLVDLLYWRPVPAEGSPGAVKVTKAQAKRRHGPQRSARPRSAQILEGGSTKDDGNGEYIPTTFGATPFQAMELRCWRR</sequence>
<protein>
    <submittedName>
        <fullName evidence="2">Uncharacterized protein</fullName>
    </submittedName>
</protein>
<organism evidence="2 3">
    <name type="scientific">Piloderma croceum (strain F 1598)</name>
    <dbReference type="NCBI Taxonomy" id="765440"/>
    <lineage>
        <taxon>Eukaryota</taxon>
        <taxon>Fungi</taxon>
        <taxon>Dikarya</taxon>
        <taxon>Basidiomycota</taxon>
        <taxon>Agaricomycotina</taxon>
        <taxon>Agaricomycetes</taxon>
        <taxon>Agaricomycetidae</taxon>
        <taxon>Atheliales</taxon>
        <taxon>Atheliaceae</taxon>
        <taxon>Piloderma</taxon>
    </lineage>
</organism>
<evidence type="ECO:0000313" key="2">
    <source>
        <dbReference type="EMBL" id="KIM89003.1"/>
    </source>
</evidence>
<dbReference type="OrthoDB" id="3216537at2759"/>